<evidence type="ECO:0000313" key="3">
    <source>
        <dbReference type="EMBL" id="OUR83776.1"/>
    </source>
</evidence>
<dbReference type="SUPFAM" id="SSF56529">
    <property type="entry name" value="FAH"/>
    <property type="match status" value="1"/>
</dbReference>
<dbReference type="AlphaFoldDB" id="A0A1Y5EQP4"/>
<dbReference type="PANTHER" id="PTHR30143">
    <property type="entry name" value="ACID HYDRATASE"/>
    <property type="match status" value="1"/>
</dbReference>
<dbReference type="NCBIfam" id="TIGR02312">
    <property type="entry name" value="HpaH"/>
    <property type="match status" value="1"/>
</dbReference>
<dbReference type="PANTHER" id="PTHR30143:SF0">
    <property type="entry name" value="2-KETO-4-PENTENOATE HYDRATASE"/>
    <property type="match status" value="1"/>
</dbReference>
<dbReference type="EMBL" id="MAAF01000025">
    <property type="protein sequence ID" value="OUR83776.1"/>
    <property type="molecule type" value="Genomic_DNA"/>
</dbReference>
<organism evidence="3 4">
    <name type="scientific">Colwellia psychrerythraea</name>
    <name type="common">Vibrio psychroerythus</name>
    <dbReference type="NCBI Taxonomy" id="28229"/>
    <lineage>
        <taxon>Bacteria</taxon>
        <taxon>Pseudomonadati</taxon>
        <taxon>Pseudomonadota</taxon>
        <taxon>Gammaproteobacteria</taxon>
        <taxon>Alteromonadales</taxon>
        <taxon>Colwelliaceae</taxon>
        <taxon>Colwellia</taxon>
    </lineage>
</organism>
<gene>
    <name evidence="3" type="ORF">A9Q75_03910</name>
</gene>
<dbReference type="InterPro" id="IPR011234">
    <property type="entry name" value="Fumarylacetoacetase-like_C"/>
</dbReference>
<reference evidence="4" key="1">
    <citation type="journal article" date="2017" name="Proc. Natl. Acad. Sci. U.S.A.">
        <title>Simulation of Deepwater Horizon oil plume reveals substrate specialization within a complex community of hydrocarbon degraders.</title>
        <authorList>
            <person name="Hu P."/>
            <person name="Dubinsky E.A."/>
            <person name="Probst A.J."/>
            <person name="Wang J."/>
            <person name="Sieber C.M.K."/>
            <person name="Tom L.M."/>
            <person name="Gardinali P."/>
            <person name="Banfield J.F."/>
            <person name="Atlas R.M."/>
            <person name="Andersen G.L."/>
        </authorList>
    </citation>
    <scope>NUCLEOTIDE SEQUENCE [LARGE SCALE GENOMIC DNA]</scope>
</reference>
<dbReference type="Gene3D" id="3.90.850.10">
    <property type="entry name" value="Fumarylacetoacetase-like, C-terminal domain"/>
    <property type="match status" value="1"/>
</dbReference>
<sequence length="267" mass="28956">MLSKDVIEQAAIDHLEAEVNSKAGLPLSIKHPEMTLEDGYAIQKSWVNKKIAQGQKVVGYKIGYTSRAMQKALNIEEPDFGVLLDSMVFNDGAQIDVSKFCDPRIEVELAFVLKDRLEGENVTIFDVLNATDYVVPTLEIIDARTHRKDPETGYTRKVFDTVADNAGNAAIIIGGRPIKPLEMDLRWCGGILNINGVVEETGLAAAVLNHPANGICWVAKRFAPHGVSLEPGQIILSGSFTAPVVVKAGDTVNADYGPLGTISCHFI</sequence>
<dbReference type="Pfam" id="PF01557">
    <property type="entry name" value="FAA_hydrolase"/>
    <property type="match status" value="1"/>
</dbReference>
<comment type="caution">
    <text evidence="3">The sequence shown here is derived from an EMBL/GenBank/DDBJ whole genome shotgun (WGS) entry which is preliminary data.</text>
</comment>
<dbReference type="GO" id="GO:0008684">
    <property type="term" value="F:2-oxopent-4-enoate hydratase activity"/>
    <property type="evidence" value="ECO:0007669"/>
    <property type="project" value="TreeGrafter"/>
</dbReference>
<dbReference type="InterPro" id="IPR050772">
    <property type="entry name" value="Hydratase-Decarb/MhpD_sf"/>
</dbReference>
<dbReference type="Proteomes" id="UP000243053">
    <property type="component" value="Unassembled WGS sequence"/>
</dbReference>
<dbReference type="InterPro" id="IPR036663">
    <property type="entry name" value="Fumarylacetoacetase_C_sf"/>
</dbReference>
<feature type="domain" description="Fumarylacetoacetase-like C-terminal" evidence="2">
    <location>
        <begin position="70"/>
        <end position="264"/>
    </location>
</feature>
<dbReference type="GO" id="GO:0005737">
    <property type="term" value="C:cytoplasm"/>
    <property type="evidence" value="ECO:0007669"/>
    <property type="project" value="TreeGrafter"/>
</dbReference>
<dbReference type="GO" id="GO:0018817">
    <property type="term" value="F:2-oxo-hept-3-ene-1,7-dioate hydratase activity"/>
    <property type="evidence" value="ECO:0007669"/>
    <property type="project" value="InterPro"/>
</dbReference>
<protein>
    <submittedName>
        <fullName evidence="3">2-oxo-hepta-3-ene-1,7-dioic acid hydratase</fullName>
    </submittedName>
</protein>
<keyword evidence="1" id="KW-0456">Lyase</keyword>
<evidence type="ECO:0000259" key="2">
    <source>
        <dbReference type="Pfam" id="PF01557"/>
    </source>
</evidence>
<proteinExistence type="predicted"/>
<accession>A0A1Y5EQP4</accession>
<dbReference type="InterPro" id="IPR012690">
    <property type="entry name" value="HpcG"/>
</dbReference>
<evidence type="ECO:0000313" key="4">
    <source>
        <dbReference type="Proteomes" id="UP000243053"/>
    </source>
</evidence>
<name>A0A1Y5EQP4_COLPS</name>
<evidence type="ECO:0000256" key="1">
    <source>
        <dbReference type="ARBA" id="ARBA00023239"/>
    </source>
</evidence>